<comment type="catalytic activity">
    <reaction evidence="4">
        <text>chorismate = 4-hydroxybenzoate + pyruvate</text>
        <dbReference type="Rhea" id="RHEA:16505"/>
        <dbReference type="ChEBI" id="CHEBI:15361"/>
        <dbReference type="ChEBI" id="CHEBI:17879"/>
        <dbReference type="ChEBI" id="CHEBI:29748"/>
        <dbReference type="EC" id="4.1.3.40"/>
    </reaction>
</comment>
<dbReference type="PANTHER" id="PTHR38683">
    <property type="entry name" value="CHORISMATE PYRUVATE-LYASE"/>
    <property type="match status" value="1"/>
</dbReference>
<comment type="caution">
    <text evidence="4">Lacks conserved residue(s) required for the propagation of feature annotation.</text>
</comment>
<dbReference type="UniPathway" id="UPA00232"/>
<evidence type="ECO:0000256" key="2">
    <source>
        <dbReference type="ARBA" id="ARBA00022688"/>
    </source>
</evidence>
<comment type="similarity">
    <text evidence="4">Belongs to the UbiC family.</text>
</comment>
<dbReference type="InterPro" id="IPR028978">
    <property type="entry name" value="Chorismate_lyase_/UTRA_dom_sf"/>
</dbReference>
<dbReference type="GO" id="GO:0008813">
    <property type="term" value="F:chorismate lyase activity"/>
    <property type="evidence" value="ECO:0007669"/>
    <property type="project" value="UniProtKB-UniRule"/>
</dbReference>
<keyword evidence="4" id="KW-0670">Pyruvate</keyword>
<evidence type="ECO:0000256" key="1">
    <source>
        <dbReference type="ARBA" id="ARBA00022490"/>
    </source>
</evidence>
<keyword evidence="6" id="KW-1185">Reference proteome</keyword>
<comment type="pathway">
    <text evidence="4">Cofactor biosynthesis; ubiquinone biosynthesis.</text>
</comment>
<comment type="function">
    <text evidence="4">Removes the pyruvyl group from chorismate, with concomitant aromatization of the ring, to provide 4-hydroxybenzoate (4HB) for the ubiquinone pathway.</text>
</comment>
<dbReference type="GO" id="GO:0005829">
    <property type="term" value="C:cytosol"/>
    <property type="evidence" value="ECO:0007669"/>
    <property type="project" value="TreeGrafter"/>
</dbReference>
<dbReference type="PANTHER" id="PTHR38683:SF1">
    <property type="entry name" value="CHORISMATE PYRUVATE-LYASE"/>
    <property type="match status" value="1"/>
</dbReference>
<dbReference type="Gene3D" id="3.40.1410.10">
    <property type="entry name" value="Chorismate lyase-like"/>
    <property type="match status" value="1"/>
</dbReference>
<dbReference type="SUPFAM" id="SSF64288">
    <property type="entry name" value="Chorismate lyase-like"/>
    <property type="match status" value="1"/>
</dbReference>
<proteinExistence type="inferred from homology"/>
<dbReference type="AlphaFoldDB" id="A0A418YIT6"/>
<evidence type="ECO:0000256" key="3">
    <source>
        <dbReference type="ARBA" id="ARBA00023239"/>
    </source>
</evidence>
<dbReference type="HAMAP" id="MF_01632">
    <property type="entry name" value="UbiC"/>
    <property type="match status" value="1"/>
</dbReference>
<dbReference type="InterPro" id="IPR007440">
    <property type="entry name" value="Chorismate--pyruvate_lyase"/>
</dbReference>
<reference evidence="5 6" key="1">
    <citation type="submission" date="2018-09" db="EMBL/GenBank/DDBJ databases">
        <authorList>
            <person name="Wang F."/>
        </authorList>
    </citation>
    <scope>NUCLEOTIDE SEQUENCE [LARGE SCALE GENOMIC DNA]</scope>
    <source>
        <strain evidence="5 6">PLHSC7-2</strain>
    </source>
</reference>
<feature type="binding site" evidence="4">
    <location>
        <position position="130"/>
    </location>
    <ligand>
        <name>substrate</name>
    </ligand>
</feature>
<gene>
    <name evidence="4" type="primary">ubiC</name>
    <name evidence="5" type="ORF">D1Z90_03585</name>
</gene>
<evidence type="ECO:0000256" key="4">
    <source>
        <dbReference type="HAMAP-Rule" id="MF_01632"/>
    </source>
</evidence>
<accession>A0A418YIT6</accession>
<feature type="binding site" evidence="4">
    <location>
        <position position="92"/>
    </location>
    <ligand>
        <name>substrate</name>
    </ligand>
</feature>
<dbReference type="GO" id="GO:0042866">
    <property type="term" value="P:pyruvate biosynthetic process"/>
    <property type="evidence" value="ECO:0007669"/>
    <property type="project" value="UniProtKB-UniRule"/>
</dbReference>
<evidence type="ECO:0000313" key="6">
    <source>
        <dbReference type="Proteomes" id="UP000283255"/>
    </source>
</evidence>
<comment type="caution">
    <text evidence="5">The sequence shown here is derived from an EMBL/GenBank/DDBJ whole genome shotgun (WGS) entry which is preliminary data.</text>
</comment>
<dbReference type="GO" id="GO:0006744">
    <property type="term" value="P:ubiquinone biosynthetic process"/>
    <property type="evidence" value="ECO:0007669"/>
    <property type="project" value="UniProtKB-UniRule"/>
</dbReference>
<feature type="binding site" evidence="4">
    <location>
        <position position="189"/>
    </location>
    <ligand>
        <name>substrate</name>
    </ligand>
</feature>
<dbReference type="Proteomes" id="UP000283255">
    <property type="component" value="Unassembled WGS sequence"/>
</dbReference>
<reference evidence="5 6" key="2">
    <citation type="submission" date="2019-01" db="EMBL/GenBank/DDBJ databases">
        <title>Motilimonas pumilus sp. nov., isolated from the gut of sea cucumber (Apostichopus japonicus).</title>
        <authorList>
            <person name="Wang F.-Q."/>
            <person name="Ren L.-H."/>
            <person name="Lin Y.-W."/>
            <person name="Sun G.-H."/>
            <person name="Du Z.-J."/>
            <person name="Zhao J.-X."/>
            <person name="Liu X.-J."/>
            <person name="Liu L.-J."/>
        </authorList>
    </citation>
    <scope>NUCLEOTIDE SEQUENCE [LARGE SCALE GENOMIC DNA]</scope>
    <source>
        <strain evidence="5 6">PLHSC7-2</strain>
    </source>
</reference>
<comment type="subcellular location">
    <subcellularLocation>
        <location evidence="4">Cytoplasm</location>
    </subcellularLocation>
</comment>
<keyword evidence="1 4" id="KW-0963">Cytoplasm</keyword>
<keyword evidence="2 4" id="KW-0831">Ubiquinone biosynthesis</keyword>
<dbReference type="EC" id="4.1.3.40" evidence="4"/>
<protein>
    <recommendedName>
        <fullName evidence="4">Probable chorismate pyruvate-lyase</fullName>
        <shortName evidence="4">CL</shortName>
        <shortName evidence="4">CPL</shortName>
        <ecNumber evidence="4">4.1.3.40</ecNumber>
    </recommendedName>
</protein>
<dbReference type="EMBL" id="QZCH01000002">
    <property type="protein sequence ID" value="RJG50565.1"/>
    <property type="molecule type" value="Genomic_DNA"/>
</dbReference>
<organism evidence="5 6">
    <name type="scientific">Motilimonas pumila</name>
    <dbReference type="NCBI Taxonomy" id="2303987"/>
    <lineage>
        <taxon>Bacteria</taxon>
        <taxon>Pseudomonadati</taxon>
        <taxon>Pseudomonadota</taxon>
        <taxon>Gammaproteobacteria</taxon>
        <taxon>Alteromonadales</taxon>
        <taxon>Alteromonadales genera incertae sedis</taxon>
        <taxon>Motilimonas</taxon>
    </lineage>
</organism>
<dbReference type="Pfam" id="PF04345">
    <property type="entry name" value="Chor_lyase"/>
    <property type="match status" value="1"/>
</dbReference>
<keyword evidence="3 4" id="KW-0456">Lyase</keyword>
<evidence type="ECO:0000313" key="5">
    <source>
        <dbReference type="EMBL" id="RJG50565.1"/>
    </source>
</evidence>
<sequence length="199" mass="22441">MFALLYDITHVNEEIKKLRFPLGCRSDWHPVPQVQILSDGLTSWLSETGSLTARLQQHCKRFVVQVIGQEEVPADKHEIQVLGNDNNGFIIREVLLWCDDQPWVYARTVIPKTTITNLGQEIEHLGDRPLGAFLFNTEGMTRGVIEVAEFQPGSALFSFAQAISPLPIANIWGRRSVFKISNNALLVQEVFLPAAQAYR</sequence>
<name>A0A418YIT6_9GAMM</name>